<dbReference type="PANTHER" id="PTHR24229:SF40">
    <property type="entry name" value="ALLATOSTATIN C RECEPTOR 1-RELATED"/>
    <property type="match status" value="1"/>
</dbReference>
<feature type="transmembrane region" description="Helical" evidence="14">
    <location>
        <begin position="181"/>
        <end position="205"/>
    </location>
</feature>
<evidence type="ECO:0000313" key="16">
    <source>
        <dbReference type="EnsemblMetazoa" id="tetur01g16794.1"/>
    </source>
</evidence>
<comment type="similarity">
    <text evidence="2 12">Belongs to the G-protein coupled receptor 1 family.</text>
</comment>
<feature type="region of interest" description="Disordered" evidence="13">
    <location>
        <begin position="609"/>
        <end position="638"/>
    </location>
</feature>
<evidence type="ECO:0000256" key="6">
    <source>
        <dbReference type="ARBA" id="ARBA00023040"/>
    </source>
</evidence>
<feature type="transmembrane region" description="Helical" evidence="14">
    <location>
        <begin position="148"/>
        <end position="169"/>
    </location>
</feature>
<gene>
    <name evidence="16" type="primary">107364074</name>
</gene>
<dbReference type="eggNOG" id="KOG3656">
    <property type="taxonomic scope" value="Eukaryota"/>
</dbReference>
<feature type="transmembrane region" description="Helical" evidence="14">
    <location>
        <begin position="217"/>
        <end position="236"/>
    </location>
</feature>
<feature type="transmembrane region" description="Helical" evidence="14">
    <location>
        <begin position="356"/>
        <end position="376"/>
    </location>
</feature>
<evidence type="ECO:0000256" key="14">
    <source>
        <dbReference type="SAM" id="Phobius"/>
    </source>
</evidence>
<keyword evidence="6 12" id="KW-0297">G-protein coupled receptor</keyword>
<keyword evidence="10 12" id="KW-0807">Transducer</keyword>
<evidence type="ECO:0000256" key="7">
    <source>
        <dbReference type="ARBA" id="ARBA00023136"/>
    </source>
</evidence>
<dbReference type="CDD" id="cd15094">
    <property type="entry name" value="7tmA_AstC_insect"/>
    <property type="match status" value="1"/>
</dbReference>
<evidence type="ECO:0000256" key="8">
    <source>
        <dbReference type="ARBA" id="ARBA00023139"/>
    </source>
</evidence>
<dbReference type="EnsemblMetazoa" id="tetur01g16794.1">
    <property type="protein sequence ID" value="tetur01g16794.1"/>
    <property type="gene ID" value="tetur01g16794"/>
</dbReference>
<dbReference type="STRING" id="32264.T1JU75"/>
<dbReference type="FunFam" id="1.20.1070.10:FF:000231">
    <property type="entry name" value="Allatostatin C receptor 1"/>
    <property type="match status" value="1"/>
</dbReference>
<dbReference type="InterPro" id="IPR017452">
    <property type="entry name" value="GPCR_Rhodpsn_7TM"/>
</dbReference>
<feature type="transmembrane region" description="Helical" evidence="14">
    <location>
        <begin position="257"/>
        <end position="281"/>
    </location>
</feature>
<dbReference type="PRINTS" id="PR00237">
    <property type="entry name" value="GPCRRHODOPSN"/>
</dbReference>
<feature type="compositionally biased region" description="Acidic residues" evidence="13">
    <location>
        <begin position="620"/>
        <end position="636"/>
    </location>
</feature>
<keyword evidence="11" id="KW-0449">Lipoprotein</keyword>
<dbReference type="GO" id="GO:0043005">
    <property type="term" value="C:neuron projection"/>
    <property type="evidence" value="ECO:0007669"/>
    <property type="project" value="TreeGrafter"/>
</dbReference>
<keyword evidence="9 12" id="KW-0675">Receptor</keyword>
<feature type="domain" description="G-protein coupled receptors family 1 profile" evidence="15">
    <location>
        <begin position="160"/>
        <end position="416"/>
    </location>
</feature>
<dbReference type="Gene3D" id="1.20.1070.10">
    <property type="entry name" value="Rhodopsin 7-helix transmembrane proteins"/>
    <property type="match status" value="1"/>
</dbReference>
<evidence type="ECO:0000313" key="17">
    <source>
        <dbReference type="Proteomes" id="UP000015104"/>
    </source>
</evidence>
<dbReference type="OMA" id="IYMITTS"/>
<keyword evidence="3" id="KW-1003">Cell membrane</keyword>
<dbReference type="HOGENOM" id="CLU_380518_0_0_1"/>
<dbReference type="Proteomes" id="UP000015104">
    <property type="component" value="Unassembled WGS sequence"/>
</dbReference>
<dbReference type="SUPFAM" id="SSF81321">
    <property type="entry name" value="Family A G protein-coupled receptor-like"/>
    <property type="match status" value="1"/>
</dbReference>
<evidence type="ECO:0000259" key="15">
    <source>
        <dbReference type="PROSITE" id="PS50262"/>
    </source>
</evidence>
<organism evidence="16 17">
    <name type="scientific">Tetranychus urticae</name>
    <name type="common">Two-spotted spider mite</name>
    <dbReference type="NCBI Taxonomy" id="32264"/>
    <lineage>
        <taxon>Eukaryota</taxon>
        <taxon>Metazoa</taxon>
        <taxon>Ecdysozoa</taxon>
        <taxon>Arthropoda</taxon>
        <taxon>Chelicerata</taxon>
        <taxon>Arachnida</taxon>
        <taxon>Acari</taxon>
        <taxon>Acariformes</taxon>
        <taxon>Trombidiformes</taxon>
        <taxon>Prostigmata</taxon>
        <taxon>Eleutherengona</taxon>
        <taxon>Raphignathae</taxon>
        <taxon>Tetranychoidea</taxon>
        <taxon>Tetranychidae</taxon>
        <taxon>Tetranychus</taxon>
    </lineage>
</organism>
<evidence type="ECO:0000256" key="1">
    <source>
        <dbReference type="ARBA" id="ARBA00004651"/>
    </source>
</evidence>
<keyword evidence="17" id="KW-1185">Reference proteome</keyword>
<dbReference type="OrthoDB" id="6076970at2759"/>
<keyword evidence="8" id="KW-0564">Palmitate</keyword>
<dbReference type="InterPro" id="IPR000276">
    <property type="entry name" value="GPCR_Rhodpsn"/>
</dbReference>
<dbReference type="AlphaFoldDB" id="T1JU75"/>
<dbReference type="PROSITE" id="PS00237">
    <property type="entry name" value="G_PROTEIN_RECEP_F1_1"/>
    <property type="match status" value="1"/>
</dbReference>
<dbReference type="Pfam" id="PF00001">
    <property type="entry name" value="7tm_1"/>
    <property type="match status" value="1"/>
</dbReference>
<comment type="subcellular location">
    <subcellularLocation>
        <location evidence="1">Cell membrane</location>
        <topology evidence="1">Multi-pass membrane protein</topology>
    </subcellularLocation>
</comment>
<protein>
    <recommendedName>
        <fullName evidence="15">G-protein coupled receptors family 1 profile domain-containing protein</fullName>
    </recommendedName>
</protein>
<dbReference type="PANTHER" id="PTHR24229">
    <property type="entry name" value="NEUROPEPTIDES RECEPTOR"/>
    <property type="match status" value="1"/>
</dbReference>
<evidence type="ECO:0000256" key="9">
    <source>
        <dbReference type="ARBA" id="ARBA00023170"/>
    </source>
</evidence>
<evidence type="ECO:0000256" key="12">
    <source>
        <dbReference type="RuleBase" id="RU000688"/>
    </source>
</evidence>
<evidence type="ECO:0000256" key="2">
    <source>
        <dbReference type="ARBA" id="ARBA00010663"/>
    </source>
</evidence>
<evidence type="ECO:0000256" key="11">
    <source>
        <dbReference type="ARBA" id="ARBA00023288"/>
    </source>
</evidence>
<dbReference type="PRINTS" id="PR00384">
    <property type="entry name" value="OPIOIDR"/>
</dbReference>
<feature type="compositionally biased region" description="Low complexity" evidence="13">
    <location>
        <begin position="699"/>
        <end position="714"/>
    </location>
</feature>
<dbReference type="PROSITE" id="PS50262">
    <property type="entry name" value="G_PROTEIN_RECEP_F1_2"/>
    <property type="match status" value="1"/>
</dbReference>
<dbReference type="GO" id="GO:0004985">
    <property type="term" value="F:G protein-coupled opioid receptor activity"/>
    <property type="evidence" value="ECO:0007669"/>
    <property type="project" value="InterPro"/>
</dbReference>
<evidence type="ECO:0000256" key="3">
    <source>
        <dbReference type="ARBA" id="ARBA00022475"/>
    </source>
</evidence>
<reference evidence="17" key="1">
    <citation type="submission" date="2011-08" db="EMBL/GenBank/DDBJ databases">
        <authorList>
            <person name="Rombauts S."/>
        </authorList>
    </citation>
    <scope>NUCLEOTIDE SEQUENCE</scope>
    <source>
        <strain evidence="17">London</strain>
    </source>
</reference>
<reference evidence="16" key="2">
    <citation type="submission" date="2015-06" db="UniProtKB">
        <authorList>
            <consortium name="EnsemblMetazoa"/>
        </authorList>
    </citation>
    <scope>IDENTIFICATION</scope>
</reference>
<dbReference type="GO" id="GO:0005886">
    <property type="term" value="C:plasma membrane"/>
    <property type="evidence" value="ECO:0007669"/>
    <property type="project" value="UniProtKB-SubCell"/>
</dbReference>
<sequence length="728" mass="79541">MADPIGNILEPGLNGYNNLSWVNNCMLQLGLTSMADHLMGNISQAYDNSGLPLTSSTSSLASSVSTSSSPLSLSFPSSPSLTTSSYGSSSPSLPSSLSNSLTFNPASTLNSTSLESLYLNCTNSTLPIFTEDAFIGSYSALVLEFTKILYGIVCLVGLCGNTLVIYVVLRFSKMQTVTNMYIFNLALADEMFLIGLPFLIATVKYKSWPFGRLMCQIYMITTSINQFTSSLLLTVMSADRYIAVCHPISSPRYRTPFIAKFICLTVWTVSALLMVPIFMYANVLSHEPKNTLSCNIVFPENEYMNGQKAFTLYSFTLGFFIPFILIFLFYFLVICKLRTVGPKNKSKEKKRSHRKVTYLVLTVITVYVGCWLPYWIGQVYITFQKPNVRHSDLCVSILLLAGCLSYANSAVNPILYAFLSDNFKKSFAKAFTCAAGKDVNAALHVENSVFPKTTRGSTKGTTGAGLGVAGNACVPGCSGSGCSGKLNGDPSGGSRVGGETEIAHQGSSFGCNLGSPCQGVYVYHLSDSPSMNLTQRLLVTGQSVTASVNESAHSMDINSFSHQNGNKCITNCSQQQQQLIDHDSEAVTLVNLLYHQNTTETNIIMTDDDDRVGLNHDQNEDNDEDDYDDYDGDDGNNVELINRNKDVHEFISFTPEASQGIINFSCCSDDDPVNDKPRKNHHGLFSSSALKSRLCNGIRSNRSSTSNNNSNNPNDHQHHHPPTDPTHL</sequence>
<dbReference type="GO" id="GO:0042277">
    <property type="term" value="F:peptide binding"/>
    <property type="evidence" value="ECO:0007669"/>
    <property type="project" value="TreeGrafter"/>
</dbReference>
<keyword evidence="7 14" id="KW-0472">Membrane</keyword>
<evidence type="ECO:0000256" key="13">
    <source>
        <dbReference type="SAM" id="MobiDB-lite"/>
    </source>
</evidence>
<feature type="transmembrane region" description="Helical" evidence="14">
    <location>
        <begin position="396"/>
        <end position="419"/>
    </location>
</feature>
<name>T1JU75_TETUR</name>
<evidence type="ECO:0000256" key="4">
    <source>
        <dbReference type="ARBA" id="ARBA00022692"/>
    </source>
</evidence>
<evidence type="ECO:0000256" key="10">
    <source>
        <dbReference type="ARBA" id="ARBA00023224"/>
    </source>
</evidence>
<keyword evidence="4 12" id="KW-0812">Transmembrane</keyword>
<dbReference type="SMART" id="SM01381">
    <property type="entry name" value="7TM_GPCR_Srsx"/>
    <property type="match status" value="1"/>
</dbReference>
<dbReference type="EMBL" id="CAEY01000440">
    <property type="status" value="NOT_ANNOTATED_CDS"/>
    <property type="molecule type" value="Genomic_DNA"/>
</dbReference>
<evidence type="ECO:0000256" key="5">
    <source>
        <dbReference type="ARBA" id="ARBA00022989"/>
    </source>
</evidence>
<dbReference type="InterPro" id="IPR001418">
    <property type="entry name" value="Opioid_rcpt"/>
</dbReference>
<feature type="transmembrane region" description="Helical" evidence="14">
    <location>
        <begin position="312"/>
        <end position="335"/>
    </location>
</feature>
<proteinExistence type="inferred from homology"/>
<accession>T1JU75</accession>
<feature type="region of interest" description="Disordered" evidence="13">
    <location>
        <begin position="698"/>
        <end position="728"/>
    </location>
</feature>
<keyword evidence="5 14" id="KW-1133">Transmembrane helix</keyword>